<dbReference type="Proteomes" id="UP000243084">
    <property type="component" value="Unassembled WGS sequence"/>
</dbReference>
<dbReference type="AlphaFoldDB" id="A0A1I5Q561"/>
<reference evidence="4" key="1">
    <citation type="submission" date="2016-10" db="EMBL/GenBank/DDBJ databases">
        <authorList>
            <person name="Varghese N."/>
            <person name="Submissions S."/>
        </authorList>
    </citation>
    <scope>NUCLEOTIDE SEQUENCE [LARGE SCALE GENOMIC DNA]</scope>
    <source>
        <strain evidence="4">JCM 18195</strain>
    </source>
</reference>
<dbReference type="EMBL" id="FOXM01000002">
    <property type="protein sequence ID" value="SFP41342.1"/>
    <property type="molecule type" value="Genomic_DNA"/>
</dbReference>
<evidence type="ECO:0000313" key="4">
    <source>
        <dbReference type="Proteomes" id="UP000243084"/>
    </source>
</evidence>
<keyword evidence="1" id="KW-0547">Nucleotide-binding</keyword>
<dbReference type="GO" id="GO:0032153">
    <property type="term" value="C:cell division site"/>
    <property type="evidence" value="ECO:0007669"/>
    <property type="project" value="TreeGrafter"/>
</dbReference>
<dbReference type="GO" id="GO:0005524">
    <property type="term" value="F:ATP binding"/>
    <property type="evidence" value="ECO:0007669"/>
    <property type="project" value="UniProtKB-KW"/>
</dbReference>
<evidence type="ECO:0000256" key="1">
    <source>
        <dbReference type="ARBA" id="ARBA00022741"/>
    </source>
</evidence>
<dbReference type="SUPFAM" id="SSF52540">
    <property type="entry name" value="P-loop containing nucleoside triphosphate hydrolases"/>
    <property type="match status" value="1"/>
</dbReference>
<dbReference type="PANTHER" id="PTHR12169:SF6">
    <property type="entry name" value="AFG1-LIKE ATPASE"/>
    <property type="match status" value="1"/>
</dbReference>
<dbReference type="GO" id="GO:0016887">
    <property type="term" value="F:ATP hydrolysis activity"/>
    <property type="evidence" value="ECO:0007669"/>
    <property type="project" value="InterPro"/>
</dbReference>
<dbReference type="NCBIfam" id="NF040713">
    <property type="entry name" value="ZapE"/>
    <property type="match status" value="1"/>
</dbReference>
<protein>
    <submittedName>
        <fullName evidence="3">Cell division protein ZapE</fullName>
    </submittedName>
</protein>
<dbReference type="InterPro" id="IPR005654">
    <property type="entry name" value="ATPase_AFG1-like"/>
</dbReference>
<gene>
    <name evidence="3" type="ORF">SAMN05216229_102193</name>
</gene>
<dbReference type="OrthoDB" id="9774491at2"/>
<evidence type="ECO:0000256" key="2">
    <source>
        <dbReference type="ARBA" id="ARBA00022840"/>
    </source>
</evidence>
<keyword evidence="2" id="KW-0067">ATP-binding</keyword>
<evidence type="ECO:0000313" key="3">
    <source>
        <dbReference type="EMBL" id="SFP41342.1"/>
    </source>
</evidence>
<dbReference type="GO" id="GO:0051301">
    <property type="term" value="P:cell division"/>
    <property type="evidence" value="ECO:0007669"/>
    <property type="project" value="UniProtKB-KW"/>
</dbReference>
<dbReference type="Pfam" id="PF03969">
    <property type="entry name" value="AFG1_ATPase"/>
    <property type="match status" value="1"/>
</dbReference>
<dbReference type="GO" id="GO:0005737">
    <property type="term" value="C:cytoplasm"/>
    <property type="evidence" value="ECO:0007669"/>
    <property type="project" value="TreeGrafter"/>
</dbReference>
<keyword evidence="3" id="KW-0132">Cell division</keyword>
<name>A0A1I5Q561_9GAMM</name>
<accession>A0A1I5Q561</accession>
<proteinExistence type="predicted"/>
<dbReference type="Gene3D" id="3.40.50.300">
    <property type="entry name" value="P-loop containing nucleotide triphosphate hydrolases"/>
    <property type="match status" value="1"/>
</dbReference>
<dbReference type="InterPro" id="IPR027417">
    <property type="entry name" value="P-loop_NTPase"/>
</dbReference>
<sequence>MTSESPGNPLYRQAAAQLAARGLSLDGAQRQALTRLADWLQARLQPSAWRRRAPAGAYLWGGVGRGKSLLLDSLFAAAPLTAKRRVHVHQLLQELQQRLLAHSGQADPLARVASELAGQARLLCFDEFHVHDIGDAILLGRLLQQLLKAGTILLFSSNYAPSQLCPNPLYYSRFRPFAELLERHCLVVEMAAGVDYRPLSERHWGHYLQAPQAGLETLLAERLQLVMPAAPLALGPRQIQPLGQGREALWLSFAELCQRPLASADYLELCRRFARLAVSGLPELARCSADAQQRLVNFVDIAYDAGRELLLHGEQPLESLCAGVNHMDFGRTRSRLAQLRRLTAVDHREYQAC</sequence>
<dbReference type="RefSeq" id="WP_092428248.1">
    <property type="nucleotide sequence ID" value="NZ_FOXM01000002.1"/>
</dbReference>
<organism evidence="3 4">
    <name type="scientific">Geopseudomonas sagittaria</name>
    <dbReference type="NCBI Taxonomy" id="1135990"/>
    <lineage>
        <taxon>Bacteria</taxon>
        <taxon>Pseudomonadati</taxon>
        <taxon>Pseudomonadota</taxon>
        <taxon>Gammaproteobacteria</taxon>
        <taxon>Pseudomonadales</taxon>
        <taxon>Pseudomonadaceae</taxon>
        <taxon>Geopseudomonas</taxon>
    </lineage>
</organism>
<keyword evidence="3" id="KW-0131">Cell cycle</keyword>
<dbReference type="PANTHER" id="PTHR12169">
    <property type="entry name" value="ATPASE N2B"/>
    <property type="match status" value="1"/>
</dbReference>
<keyword evidence="4" id="KW-1185">Reference proteome</keyword>